<keyword evidence="2" id="KW-1185">Reference proteome</keyword>
<accession>A0A540WXZ5</accession>
<sequence length="194" mass="21245">MQSFRSEGQRMRTCLVLLAVLGIFGCYDRASYVYGEPLEDLTLEVYDPTMGVYPSTVILDDPNNPFADSTPGTETKWVLQANAGPVAAFYSWATVLARGPYGEAQYYVGLNLLGVYQNGLARQEDLPVVRDMAIRSYQSVLDNFPDAVTYDSTGTIPYELLTPSYKAIVEMGGTVTGGWVLVRTSSGGERAVRP</sequence>
<comment type="caution">
    <text evidence="1">The sequence shown here is derived from an EMBL/GenBank/DDBJ whole genome shotgun (WGS) entry which is preliminary data.</text>
</comment>
<dbReference type="Proteomes" id="UP000315369">
    <property type="component" value="Unassembled WGS sequence"/>
</dbReference>
<dbReference type="AlphaFoldDB" id="A0A540WXZ5"/>
<reference evidence="1 2" key="1">
    <citation type="submission" date="2019-06" db="EMBL/GenBank/DDBJ databases">
        <authorList>
            <person name="Livingstone P."/>
            <person name="Whitworth D."/>
        </authorList>
    </citation>
    <scope>NUCLEOTIDE SEQUENCE [LARGE SCALE GENOMIC DNA]</scope>
    <source>
        <strain evidence="1 2">AM401</strain>
    </source>
</reference>
<protein>
    <recommendedName>
        <fullName evidence="3">Lipoprotein</fullName>
    </recommendedName>
</protein>
<evidence type="ECO:0000313" key="2">
    <source>
        <dbReference type="Proteomes" id="UP000315369"/>
    </source>
</evidence>
<dbReference type="OrthoDB" id="5504881at2"/>
<proteinExistence type="predicted"/>
<gene>
    <name evidence="1" type="ORF">FJV41_21640</name>
</gene>
<dbReference type="EMBL" id="VIFM01000085">
    <property type="protein sequence ID" value="TQF13871.1"/>
    <property type="molecule type" value="Genomic_DNA"/>
</dbReference>
<evidence type="ECO:0008006" key="3">
    <source>
        <dbReference type="Google" id="ProtNLM"/>
    </source>
</evidence>
<evidence type="ECO:0000313" key="1">
    <source>
        <dbReference type="EMBL" id="TQF13871.1"/>
    </source>
</evidence>
<dbReference type="PROSITE" id="PS51257">
    <property type="entry name" value="PROKAR_LIPOPROTEIN"/>
    <property type="match status" value="1"/>
</dbReference>
<organism evidence="1 2">
    <name type="scientific">Myxococcus llanfairpwllgwyngyllgogerychwyrndrobwllllantysiliogogogochensis</name>
    <dbReference type="NCBI Taxonomy" id="2590453"/>
    <lineage>
        <taxon>Bacteria</taxon>
        <taxon>Pseudomonadati</taxon>
        <taxon>Myxococcota</taxon>
        <taxon>Myxococcia</taxon>
        <taxon>Myxococcales</taxon>
        <taxon>Cystobacterineae</taxon>
        <taxon>Myxococcaceae</taxon>
        <taxon>Myxococcus</taxon>
    </lineage>
</organism>
<name>A0A540WXZ5_9BACT</name>